<dbReference type="InterPro" id="IPR050955">
    <property type="entry name" value="Plant_Biomass_Hydrol_Est"/>
</dbReference>
<dbReference type="EMBL" id="CP022684">
    <property type="protein sequence ID" value="AUM13008.1"/>
    <property type="molecule type" value="Genomic_DNA"/>
</dbReference>
<keyword evidence="4" id="KW-1185">Reference proteome</keyword>
<dbReference type="Gene3D" id="3.40.50.1820">
    <property type="entry name" value="alpha/beta hydrolase"/>
    <property type="match status" value="1"/>
</dbReference>
<dbReference type="InterPro" id="IPR029058">
    <property type="entry name" value="AB_hydrolase_fold"/>
</dbReference>
<evidence type="ECO:0000313" key="3">
    <source>
        <dbReference type="EMBL" id="AUM13008.1"/>
    </source>
</evidence>
<dbReference type="PANTHER" id="PTHR43037">
    <property type="entry name" value="UNNAMED PRODUCT-RELATED"/>
    <property type="match status" value="1"/>
</dbReference>
<keyword evidence="1" id="KW-0732">Signal</keyword>
<proteinExistence type="predicted"/>
<dbReference type="GO" id="GO:0016787">
    <property type="term" value="F:hydrolase activity"/>
    <property type="evidence" value="ECO:0007669"/>
    <property type="project" value="UniProtKB-KW"/>
</dbReference>
<reference evidence="4" key="1">
    <citation type="submission" date="2017-08" db="EMBL/GenBank/DDBJ databases">
        <title>Direct submision.</title>
        <authorList>
            <person name="Kim S.-J."/>
            <person name="Rhee S.-K."/>
        </authorList>
    </citation>
    <scope>NUCLEOTIDE SEQUENCE [LARGE SCALE GENOMIC DNA]</scope>
    <source>
        <strain evidence="4">GI5</strain>
    </source>
</reference>
<keyword evidence="2" id="KW-0378">Hydrolase</keyword>
<dbReference type="Proteomes" id="UP000235116">
    <property type="component" value="Chromosome"/>
</dbReference>
<evidence type="ECO:0000313" key="4">
    <source>
        <dbReference type="Proteomes" id="UP000235116"/>
    </source>
</evidence>
<dbReference type="KEGG" id="kak:Kalk_11500"/>
<evidence type="ECO:0000256" key="1">
    <source>
        <dbReference type="ARBA" id="ARBA00022729"/>
    </source>
</evidence>
<accession>A0A2K9LL07</accession>
<evidence type="ECO:0000256" key="2">
    <source>
        <dbReference type="ARBA" id="ARBA00022801"/>
    </source>
</evidence>
<evidence type="ECO:0008006" key="5">
    <source>
        <dbReference type="Google" id="ProtNLM"/>
    </source>
</evidence>
<dbReference type="OrthoDB" id="505233at2"/>
<gene>
    <name evidence="3" type="ORF">Kalk_11500</name>
</gene>
<dbReference type="PANTHER" id="PTHR43037:SF5">
    <property type="entry name" value="FERULOYL ESTERASE"/>
    <property type="match status" value="1"/>
</dbReference>
<protein>
    <recommendedName>
        <fullName evidence="5">Phospholipase/carboxylesterase/thioesterase domain-containing protein</fullName>
    </recommendedName>
</protein>
<dbReference type="SUPFAM" id="SSF53474">
    <property type="entry name" value="alpha/beta-Hydrolases"/>
    <property type="match status" value="1"/>
</dbReference>
<name>A0A2K9LL07_9GAMM</name>
<organism evidence="3 4">
    <name type="scientific">Ketobacter alkanivorans</name>
    <dbReference type="NCBI Taxonomy" id="1917421"/>
    <lineage>
        <taxon>Bacteria</taxon>
        <taxon>Pseudomonadati</taxon>
        <taxon>Pseudomonadota</taxon>
        <taxon>Gammaproteobacteria</taxon>
        <taxon>Pseudomonadales</taxon>
        <taxon>Ketobacteraceae</taxon>
        <taxon>Ketobacter</taxon>
    </lineage>
</organism>
<sequence>MTAIETWGIATLRRLTLAIGLSALAGCGASDKSDLACLENQNFPVAAYDAVEVACPSLDYQLTVPETCENGGCGVILDIHGGTMDARVEDAGTNLSALGKDAIAFGASTPYIVIQPSEPSGIWSEAGTDDQNVLDFMQSVVNVFNADTNRIHMGGFSQGSSMTWRFICNYTDTFASFAPIAGVNPNDQGNIGCDLPRTPILFVNGLLDPFAIYAFEATPVLATVRETIGAANLEELTLGEGDKHTHISLTGNGYLFEHISHDSIGLVGGHCIPGGTSVLGCSGSFAYGEEALKFYIEHPKP</sequence>
<dbReference type="AlphaFoldDB" id="A0A2K9LL07"/>
<dbReference type="RefSeq" id="WP_101894387.1">
    <property type="nucleotide sequence ID" value="NZ_CP022684.1"/>
</dbReference>